<evidence type="ECO:0000256" key="5">
    <source>
        <dbReference type="ARBA" id="ARBA00023077"/>
    </source>
</evidence>
<dbReference type="Gene3D" id="2.170.130.10">
    <property type="entry name" value="TonB-dependent receptor, plug domain"/>
    <property type="match status" value="1"/>
</dbReference>
<feature type="domain" description="TonB-dependent receptor-like beta-barrel" evidence="8">
    <location>
        <begin position="343"/>
        <end position="904"/>
    </location>
</feature>
<evidence type="ECO:0000313" key="10">
    <source>
        <dbReference type="Proteomes" id="UP001228113"/>
    </source>
</evidence>
<dbReference type="GO" id="GO:0015344">
    <property type="term" value="F:siderophore uptake transmembrane transporter activity"/>
    <property type="evidence" value="ECO:0007669"/>
    <property type="project" value="TreeGrafter"/>
</dbReference>
<dbReference type="PANTHER" id="PTHR30069:SF46">
    <property type="entry name" value="OAR PROTEIN"/>
    <property type="match status" value="1"/>
</dbReference>
<keyword evidence="4" id="KW-0812">Transmembrane</keyword>
<reference evidence="9" key="1">
    <citation type="journal article" date="2023" name="Int. J. Syst. Evol. Microbiol.">
        <title>Mesoterricola silvestris gen. nov., sp. nov., Mesoterricola sediminis sp. nov., Geothrix oryzae sp. nov., Geothrix edaphica sp. nov., Geothrix rubra sp. nov., and Geothrix limicola sp. nov., six novel members of Acidobacteriota isolated from soils.</title>
        <authorList>
            <person name="Itoh H."/>
            <person name="Sugisawa Y."/>
            <person name="Mise K."/>
            <person name="Xu Z."/>
            <person name="Kuniyasu M."/>
            <person name="Ushijima N."/>
            <person name="Kawano K."/>
            <person name="Kobayashi E."/>
            <person name="Shiratori Y."/>
            <person name="Masuda Y."/>
            <person name="Senoo K."/>
        </authorList>
    </citation>
    <scope>NUCLEOTIDE SEQUENCE</scope>
    <source>
        <strain evidence="9">W786</strain>
    </source>
</reference>
<dbReference type="InterPro" id="IPR037066">
    <property type="entry name" value="Plug_dom_sf"/>
</dbReference>
<dbReference type="Pfam" id="PF13620">
    <property type="entry name" value="CarboxypepD_reg"/>
    <property type="match status" value="1"/>
</dbReference>
<keyword evidence="5" id="KW-0798">TonB box</keyword>
<evidence type="ECO:0000313" key="9">
    <source>
        <dbReference type="EMBL" id="BDU75140.1"/>
    </source>
</evidence>
<name>A0AA48KBJ2_9BACT</name>
<evidence type="ECO:0000256" key="1">
    <source>
        <dbReference type="ARBA" id="ARBA00004571"/>
    </source>
</evidence>
<comment type="subcellular location">
    <subcellularLocation>
        <location evidence="1">Cell outer membrane</location>
        <topology evidence="1">Multi-pass membrane protein</topology>
    </subcellularLocation>
</comment>
<dbReference type="InterPro" id="IPR000531">
    <property type="entry name" value="Beta-barrel_TonB"/>
</dbReference>
<evidence type="ECO:0000259" key="8">
    <source>
        <dbReference type="Pfam" id="PF00593"/>
    </source>
</evidence>
<evidence type="ECO:0000256" key="7">
    <source>
        <dbReference type="ARBA" id="ARBA00023237"/>
    </source>
</evidence>
<dbReference type="Gene3D" id="2.60.40.1120">
    <property type="entry name" value="Carboxypeptidase-like, regulatory domain"/>
    <property type="match status" value="1"/>
</dbReference>
<dbReference type="EMBL" id="AP027081">
    <property type="protein sequence ID" value="BDU75140.1"/>
    <property type="molecule type" value="Genomic_DNA"/>
</dbReference>
<dbReference type="Pfam" id="PF00593">
    <property type="entry name" value="TonB_dep_Rec_b-barrel"/>
    <property type="match status" value="1"/>
</dbReference>
<evidence type="ECO:0000256" key="6">
    <source>
        <dbReference type="ARBA" id="ARBA00023136"/>
    </source>
</evidence>
<dbReference type="SUPFAM" id="SSF56935">
    <property type="entry name" value="Porins"/>
    <property type="match status" value="1"/>
</dbReference>
<dbReference type="InterPro" id="IPR039426">
    <property type="entry name" value="TonB-dep_rcpt-like"/>
</dbReference>
<organism evidence="9 10">
    <name type="scientific">Mesoterricola sediminis</name>
    <dbReference type="NCBI Taxonomy" id="2927980"/>
    <lineage>
        <taxon>Bacteria</taxon>
        <taxon>Pseudomonadati</taxon>
        <taxon>Acidobacteriota</taxon>
        <taxon>Holophagae</taxon>
        <taxon>Holophagales</taxon>
        <taxon>Holophagaceae</taxon>
        <taxon>Mesoterricola</taxon>
    </lineage>
</organism>
<keyword evidence="7" id="KW-0998">Cell outer membrane</keyword>
<sequence length="976" mass="105829">MAVRPSIWNSRRLCALIVASSGILWSQSNPVGNITGTVKGPDGKLIAGARVQAVTTRGAQEQKTNAQGEFSFRQLLPGRVQIKVSAPGTSGFDSTLVVVANQTNRMDVKLGALGVVVEVTDQAGMEAIDTTIARTGLVMTMDRIEELPIYYMGTNRLDATTFRAPGSVMDTIHGTDSQHNAYVVDGVSASDANYGGKAVSLNNDFIDQVQILTSGISAKYGRFTGGVLNVTTKSGTNTWSGTSRFEITNDKWNSMYRMPEVAYFYSNLYHFPITWPPVQDKHSITQSYTLLGPIIKDRLFFALAYQTNSPETRMVSQTTNSIGPKVPYTVVRDAYLLDAKVDWQINGAQRLTAELNEANSRDENGISSGNSATVAALSGLTKSRKGYWSLGYVAQLSPSLALDVKYNDAFSSSGGPGTGPTGGKNVVTWKELESSDVLDNGYGSDDKAESHTRTGAANLVWVVEANGTHNVEGGFQFYHYNRTGAASPTPSNYSIEFRGYADGATTYDLANRILTPLSAQDTVLQHYFPTHGEADSKVNSLYINDAWALNAHWSFNLGFRFDQYKASTSPEGISYDFKAVTPRLSASYDVTGDKKHVVSVGFAEYSGMINQGNLASATVTSSPITRQYVYVGTGGARQGTGADALLADGSINWNAWGNRQGQTGIDHPNYVSDPLTDRNIFVDPDIKAPRTREVTLGYTWTGTTRSFSATLIRRWNDQFLDDFWIGNGMAPGKARIVIKNDPNARQDYYGLEMTYRQRIGDAFTVGGNATWSRTFENAGVNLGGAASQANDFGAGNIPSGQLNPMGPAPGLDVPLMVNADASYRHTFGSGTLNVGLVGTYKSGAAVAFRSAMANVPASLMDQGYASAYTRYFPELGVVRQPEVWTMDLQTGYDQALAGKVRFYVRVNIINVFNRVRPMTRDTSGTVVYQGQVGQLYPPPPVDGTTPSNQFNPSRTYGLGQGNMFPRMVQLITGLKF</sequence>
<keyword evidence="6" id="KW-0472">Membrane</keyword>
<dbReference type="GO" id="GO:0009279">
    <property type="term" value="C:cell outer membrane"/>
    <property type="evidence" value="ECO:0007669"/>
    <property type="project" value="UniProtKB-SubCell"/>
</dbReference>
<keyword evidence="3" id="KW-1134">Transmembrane beta strand</keyword>
<proteinExistence type="predicted"/>
<dbReference type="KEGG" id="msea:METESE_00980"/>
<dbReference type="Gene3D" id="2.40.170.20">
    <property type="entry name" value="TonB-dependent receptor, beta-barrel domain"/>
    <property type="match status" value="1"/>
</dbReference>
<dbReference type="InterPro" id="IPR008969">
    <property type="entry name" value="CarboxyPept-like_regulatory"/>
</dbReference>
<dbReference type="SUPFAM" id="SSF49464">
    <property type="entry name" value="Carboxypeptidase regulatory domain-like"/>
    <property type="match status" value="1"/>
</dbReference>
<protein>
    <recommendedName>
        <fullName evidence="8">TonB-dependent receptor-like beta-barrel domain-containing protein</fullName>
    </recommendedName>
</protein>
<evidence type="ECO:0000256" key="2">
    <source>
        <dbReference type="ARBA" id="ARBA00022448"/>
    </source>
</evidence>
<keyword evidence="10" id="KW-1185">Reference proteome</keyword>
<evidence type="ECO:0000256" key="4">
    <source>
        <dbReference type="ARBA" id="ARBA00022692"/>
    </source>
</evidence>
<dbReference type="AlphaFoldDB" id="A0AA48KBJ2"/>
<dbReference type="PANTHER" id="PTHR30069">
    <property type="entry name" value="TONB-DEPENDENT OUTER MEMBRANE RECEPTOR"/>
    <property type="match status" value="1"/>
</dbReference>
<evidence type="ECO:0000256" key="3">
    <source>
        <dbReference type="ARBA" id="ARBA00022452"/>
    </source>
</evidence>
<accession>A0AA48KBJ2</accession>
<dbReference type="Proteomes" id="UP001228113">
    <property type="component" value="Chromosome"/>
</dbReference>
<dbReference type="GO" id="GO:0044718">
    <property type="term" value="P:siderophore transmembrane transport"/>
    <property type="evidence" value="ECO:0007669"/>
    <property type="project" value="TreeGrafter"/>
</dbReference>
<keyword evidence="2" id="KW-0813">Transport</keyword>
<gene>
    <name evidence="9" type="ORF">METESE_00980</name>
</gene>
<dbReference type="InterPro" id="IPR036942">
    <property type="entry name" value="Beta-barrel_TonB_sf"/>
</dbReference>